<evidence type="ECO:0000256" key="3">
    <source>
        <dbReference type="ARBA" id="ARBA00022602"/>
    </source>
</evidence>
<evidence type="ECO:0000256" key="2">
    <source>
        <dbReference type="ARBA" id="ARBA00010497"/>
    </source>
</evidence>
<dbReference type="InParanoid" id="A0A0G4F662"/>
<protein>
    <recommendedName>
        <fullName evidence="8">Prenyltransferase alpha-alpha toroid domain-containing protein</fullName>
    </recommendedName>
</protein>
<dbReference type="PANTHER" id="PTHR11774:SF4">
    <property type="entry name" value="GERANYLGERANYL TRANSFERASE TYPE-1 SUBUNIT BETA"/>
    <property type="match status" value="1"/>
</dbReference>
<dbReference type="EMBL" id="CDMY01000376">
    <property type="protein sequence ID" value="CEM07588.1"/>
    <property type="molecule type" value="Genomic_DNA"/>
</dbReference>
<sequence>MGMVLVKLEQSTYPVNEKQLAAAEKRWRQQIREGNFTNPEEKIKKLDEDMCIMVACVYALARDGPEGFKKTVDYFLPDEGKKTHRNHLLAALHHLPSAYATQASNRMTLLYFILGSLDLLHALPEQDGDQNRAICDWIYSCQSAAPQGGFCGMPGDAFPSTANTYTALASLTILGDGMRRLDRERLSHFIAKQQLPNGCFAGGPFLSPTEANADMRFVYCAAASCRLAGLCPADVFDVHKTVRFIEGSLNRLGGFGQAEGLEGHGGSTYCATAALSNLLDGFCCHGDSLADLDGRERVLQWLLMRQSAMSGIEGRVGKPPDACYSFWVQAAVILTGGEAFLTHEGTVAFLRQCEHAKGGFAREPGCHPDLLHTYMSLCGLSFAGLLPPIDASLGITLRARATVNALRQADWCDGPC</sequence>
<keyword evidence="3" id="KW-0637">Prenyltransferase</keyword>
<dbReference type="GO" id="GO:0046872">
    <property type="term" value="F:metal ion binding"/>
    <property type="evidence" value="ECO:0007669"/>
    <property type="project" value="UniProtKB-KW"/>
</dbReference>
<dbReference type="InterPro" id="IPR001330">
    <property type="entry name" value="Prenyltrans"/>
</dbReference>
<dbReference type="PANTHER" id="PTHR11774">
    <property type="entry name" value="GERANYLGERANYL TRANSFERASE TYPE BETA SUBUNIT"/>
    <property type="match status" value="1"/>
</dbReference>
<comment type="cofactor">
    <cofactor evidence="1">
        <name>Zn(2+)</name>
        <dbReference type="ChEBI" id="CHEBI:29105"/>
    </cofactor>
</comment>
<dbReference type="STRING" id="1169540.A0A0G4F662"/>
<dbReference type="SUPFAM" id="SSF48239">
    <property type="entry name" value="Terpenoid cyclases/Protein prenyltransferases"/>
    <property type="match status" value="1"/>
</dbReference>
<dbReference type="InterPro" id="IPR008930">
    <property type="entry name" value="Terpenoid_cyclase/PrenylTrfase"/>
</dbReference>
<dbReference type="GO" id="GO:0005953">
    <property type="term" value="C:CAAX-protein geranylgeranyltransferase complex"/>
    <property type="evidence" value="ECO:0007669"/>
    <property type="project" value="TreeGrafter"/>
</dbReference>
<comment type="similarity">
    <text evidence="2">Belongs to the protein prenyltransferase subunit beta family.</text>
</comment>
<reference evidence="9 10" key="1">
    <citation type="submission" date="2014-11" db="EMBL/GenBank/DDBJ databases">
        <authorList>
            <person name="Zhu J."/>
            <person name="Qi W."/>
            <person name="Song R."/>
        </authorList>
    </citation>
    <scope>NUCLEOTIDE SEQUENCE [LARGE SCALE GENOMIC DNA]</scope>
</reference>
<feature type="domain" description="Prenyltransferase alpha-alpha toroid" evidence="8">
    <location>
        <begin position="81"/>
        <end position="384"/>
    </location>
</feature>
<evidence type="ECO:0000256" key="1">
    <source>
        <dbReference type="ARBA" id="ARBA00001947"/>
    </source>
</evidence>
<evidence type="ECO:0000256" key="4">
    <source>
        <dbReference type="ARBA" id="ARBA00022679"/>
    </source>
</evidence>
<dbReference type="OrthoDB" id="5428259at2759"/>
<evidence type="ECO:0000313" key="9">
    <source>
        <dbReference type="EMBL" id="CEM07588.1"/>
    </source>
</evidence>
<accession>A0A0G4F662</accession>
<organism evidence="9 10">
    <name type="scientific">Vitrella brassicaformis (strain CCMP3155)</name>
    <dbReference type="NCBI Taxonomy" id="1169540"/>
    <lineage>
        <taxon>Eukaryota</taxon>
        <taxon>Sar</taxon>
        <taxon>Alveolata</taxon>
        <taxon>Colpodellida</taxon>
        <taxon>Vitrellaceae</taxon>
        <taxon>Vitrella</taxon>
    </lineage>
</organism>
<keyword evidence="10" id="KW-1185">Reference proteome</keyword>
<dbReference type="PhylomeDB" id="A0A0G4F662"/>
<evidence type="ECO:0000313" key="10">
    <source>
        <dbReference type="Proteomes" id="UP000041254"/>
    </source>
</evidence>
<evidence type="ECO:0000256" key="6">
    <source>
        <dbReference type="ARBA" id="ARBA00022737"/>
    </source>
</evidence>
<dbReference type="AlphaFoldDB" id="A0A0G4F662"/>
<name>A0A0G4F662_VITBC</name>
<dbReference type="OMA" id="TEANADM"/>
<dbReference type="VEuPathDB" id="CryptoDB:Vbra_14492"/>
<keyword evidence="6" id="KW-0677">Repeat</keyword>
<dbReference type="InterPro" id="IPR045089">
    <property type="entry name" value="PGGT1B-like"/>
</dbReference>
<dbReference type="Pfam" id="PF00432">
    <property type="entry name" value="Prenyltrans"/>
    <property type="match status" value="1"/>
</dbReference>
<evidence type="ECO:0000259" key="8">
    <source>
        <dbReference type="Pfam" id="PF00432"/>
    </source>
</evidence>
<proteinExistence type="inferred from homology"/>
<evidence type="ECO:0000256" key="7">
    <source>
        <dbReference type="ARBA" id="ARBA00022833"/>
    </source>
</evidence>
<keyword evidence="7" id="KW-0862">Zinc</keyword>
<evidence type="ECO:0000256" key="5">
    <source>
        <dbReference type="ARBA" id="ARBA00022723"/>
    </source>
</evidence>
<dbReference type="Gene3D" id="1.50.10.20">
    <property type="match status" value="1"/>
</dbReference>
<keyword evidence="5" id="KW-0479">Metal-binding</keyword>
<keyword evidence="4" id="KW-0808">Transferase</keyword>
<dbReference type="GO" id="GO:0004662">
    <property type="term" value="F:CAAX-protein geranylgeranyltransferase activity"/>
    <property type="evidence" value="ECO:0007669"/>
    <property type="project" value="TreeGrafter"/>
</dbReference>
<gene>
    <name evidence="9" type="ORF">Vbra_14492</name>
</gene>
<dbReference type="Proteomes" id="UP000041254">
    <property type="component" value="Unassembled WGS sequence"/>
</dbReference>